<dbReference type="AlphaFoldDB" id="A0AA48L2L0"/>
<gene>
    <name evidence="2" type="ORF">CcaverHIS019_0207100</name>
</gene>
<accession>A0AA48L2L0</accession>
<dbReference type="Gene3D" id="2.40.160.200">
    <property type="entry name" value="LURP1-related"/>
    <property type="match status" value="1"/>
</dbReference>
<evidence type="ECO:0008006" key="4">
    <source>
        <dbReference type="Google" id="ProtNLM"/>
    </source>
</evidence>
<dbReference type="GeneID" id="85493219"/>
<name>A0AA48L2L0_9TREE</name>
<evidence type="ECO:0000313" key="2">
    <source>
        <dbReference type="EMBL" id="BEI89348.1"/>
    </source>
</evidence>
<comment type="similarity">
    <text evidence="1">Belongs to the LOR family.</text>
</comment>
<dbReference type="SUPFAM" id="SSF54518">
    <property type="entry name" value="Tubby C-terminal domain-like"/>
    <property type="match status" value="1"/>
</dbReference>
<reference evidence="2" key="1">
    <citation type="journal article" date="2023" name="BMC Genomics">
        <title>Chromosome-level genome assemblies of Cutaneotrichosporon spp. (Trichosporonales, Basidiomycota) reveal imbalanced evolution between nucleotide sequences and chromosome synteny.</title>
        <authorList>
            <person name="Kobayashi Y."/>
            <person name="Kayamori A."/>
            <person name="Aoki K."/>
            <person name="Shiwa Y."/>
            <person name="Matsutani M."/>
            <person name="Fujita N."/>
            <person name="Sugita T."/>
            <person name="Iwasaki W."/>
            <person name="Tanaka N."/>
            <person name="Takashima M."/>
        </authorList>
    </citation>
    <scope>NUCLEOTIDE SEQUENCE</scope>
    <source>
        <strain evidence="2">HIS019</strain>
    </source>
</reference>
<dbReference type="Pfam" id="PF04525">
    <property type="entry name" value="LOR"/>
    <property type="match status" value="1"/>
</dbReference>
<organism evidence="2 3">
    <name type="scientific">Cutaneotrichosporon cavernicola</name>
    <dbReference type="NCBI Taxonomy" id="279322"/>
    <lineage>
        <taxon>Eukaryota</taxon>
        <taxon>Fungi</taxon>
        <taxon>Dikarya</taxon>
        <taxon>Basidiomycota</taxon>
        <taxon>Agaricomycotina</taxon>
        <taxon>Tremellomycetes</taxon>
        <taxon>Trichosporonales</taxon>
        <taxon>Trichosporonaceae</taxon>
        <taxon>Cutaneotrichosporon</taxon>
    </lineage>
</organism>
<dbReference type="InterPro" id="IPR038595">
    <property type="entry name" value="LOR_sf"/>
</dbReference>
<dbReference type="InterPro" id="IPR025659">
    <property type="entry name" value="Tubby-like_C"/>
</dbReference>
<keyword evidence="3" id="KW-1185">Reference proteome</keyword>
<proteinExistence type="inferred from homology"/>
<dbReference type="Proteomes" id="UP001233271">
    <property type="component" value="Chromosome 2"/>
</dbReference>
<dbReference type="EMBL" id="AP028213">
    <property type="protein sequence ID" value="BEI89348.1"/>
    <property type="molecule type" value="Genomic_DNA"/>
</dbReference>
<protein>
    <recommendedName>
        <fullName evidence="4">DUF567-domain-containing protein</fullName>
    </recommendedName>
</protein>
<evidence type="ECO:0000313" key="3">
    <source>
        <dbReference type="Proteomes" id="UP001233271"/>
    </source>
</evidence>
<evidence type="ECO:0000256" key="1">
    <source>
        <dbReference type="ARBA" id="ARBA00005437"/>
    </source>
</evidence>
<dbReference type="KEGG" id="ccac:CcaHIS019_0207100"/>
<dbReference type="InterPro" id="IPR007612">
    <property type="entry name" value="LOR"/>
</dbReference>
<dbReference type="RefSeq" id="XP_060454614.1">
    <property type="nucleotide sequence ID" value="XM_060597752.1"/>
</dbReference>
<sequence length="220" mass="24522">MCDSNRDLFHGERLQLLDQVSPPIQVVRGYVRDEQTTLEISKKFMTVTDETSVVMDGDGKPVVTVKGPAFWMNHFKTIYDGSGTIPLFKMRNKKASLQRLFICEDEQGTELFRIQRKFKWLHVILHAIIPSPDGEGETTLELADKARFGFSAEIREVGSGAVVATLAHSFWKKDLVLKNKEAYVVNVAAGVDLSVIAALCFAWDQAKEDDRHASSPGGGH</sequence>